<gene>
    <name evidence="1" type="ORF">H8B21_13795</name>
</gene>
<name>A0ABR7XUB6_9SPHI</name>
<sequence>MKTSLAFFIFLFAFMYKGICQSKTIPIEEKAYSFAVDLLKEGTYQADILDTPPISPEQQIILQKMQESLANNPEWAKEMILHLEPGEPFPYHENLGIDEDEYRSILTALDSERLIKVDSTSVRIIHEDHIITFSESENDEQSLLDYLYIDTIHRQIYIDDAPLAFRTHLLADKANSTFSNAWHGYTWEYKDVPVEKLEDLDFSEPFDATLFRCTIGKMEETDDIILYITAKVIEQGQPAVDTKLMLVFRK</sequence>
<comment type="caution">
    <text evidence="1">The sequence shown here is derived from an EMBL/GenBank/DDBJ whole genome shotgun (WGS) entry which is preliminary data.</text>
</comment>
<proteinExistence type="predicted"/>
<keyword evidence="2" id="KW-1185">Reference proteome</keyword>
<evidence type="ECO:0000313" key="1">
    <source>
        <dbReference type="EMBL" id="MBD1422645.1"/>
    </source>
</evidence>
<evidence type="ECO:0000313" key="2">
    <source>
        <dbReference type="Proteomes" id="UP000651112"/>
    </source>
</evidence>
<accession>A0ABR7XUB6</accession>
<dbReference type="Proteomes" id="UP000651112">
    <property type="component" value="Unassembled WGS sequence"/>
</dbReference>
<dbReference type="EMBL" id="JACNYL010000003">
    <property type="protein sequence ID" value="MBD1422645.1"/>
    <property type="molecule type" value="Genomic_DNA"/>
</dbReference>
<dbReference type="RefSeq" id="WP_190314353.1">
    <property type="nucleotide sequence ID" value="NZ_JACNYL010000003.1"/>
</dbReference>
<reference evidence="1 2" key="1">
    <citation type="submission" date="2020-08" db="EMBL/GenBank/DDBJ databases">
        <title>Sphingobacterium sp. DN00404 isolated from aquaculture water.</title>
        <authorList>
            <person name="Zhang M."/>
        </authorList>
    </citation>
    <scope>NUCLEOTIDE SEQUENCE [LARGE SCALE GENOMIC DNA]</scope>
    <source>
        <strain evidence="1 2">KCTC 42746</strain>
    </source>
</reference>
<organism evidence="1 2">
    <name type="scientific">Sphingobacterium chuzhouense</name>
    <dbReference type="NCBI Taxonomy" id="1742264"/>
    <lineage>
        <taxon>Bacteria</taxon>
        <taxon>Pseudomonadati</taxon>
        <taxon>Bacteroidota</taxon>
        <taxon>Sphingobacteriia</taxon>
        <taxon>Sphingobacteriales</taxon>
        <taxon>Sphingobacteriaceae</taxon>
        <taxon>Sphingobacterium</taxon>
    </lineage>
</organism>
<protein>
    <submittedName>
        <fullName evidence="1">Uncharacterized protein</fullName>
    </submittedName>
</protein>